<dbReference type="AlphaFoldDB" id="M8B0F3"/>
<dbReference type="EnsemblPlants" id="EMT10222">
    <property type="protein sequence ID" value="EMT10222"/>
    <property type="gene ID" value="F775_12648"/>
</dbReference>
<proteinExistence type="predicted"/>
<sequence>MEVAKSVVASELVSRFISFLMNKYQSSSHAQSEEKVLENLQHLLMRACTIVEEADTRYITNSGMMMQLKTLSEAMYRGYSVLDNSRYQALQDGACIDKVSSNNSSSSSLYLAKRSRTTTDKGTHLESHSALESLEIAIADMVEFVVLLGGCERMSRRPYDVYLYTDNFMFSRHAEKQKLLSFLLQHNDPHGDHALPVLPVIGGPTTGKKTLVAHVCGDERVRSRFPSVLHLDGDNIMSILDHGRTMEGMLLVVIEFASDVGDDDWKKFRSFFIRIGRGSKIIIISKLKILGRFGSVKPIFLTVLSNDELRYLFKALAFGSIDPAEHPRLVQVADEFVKVLNNMQGSLIAANSYADVLRKNLNVRFWRCTLDKAIRFLKRNLSIDGVQPSTRLAQGHQVDITDFALHPLSMTRYTINVSIKEESPSVTLGGLIVDPSVRPEGDFILTSWESRLPPHKSFVYFATSHAHDTCEAHPVYPENEIALLLSGSVGASGGLAGLISPLPKYLVTGIPSLIGLFREKEYPSLIVRACDGLSWDTPAWFKLPRAVPAVMWQMEIC</sequence>
<organism evidence="1">
    <name type="scientific">Aegilops tauschii</name>
    <name type="common">Tausch's goatgrass</name>
    <name type="synonym">Aegilops squarrosa</name>
    <dbReference type="NCBI Taxonomy" id="37682"/>
    <lineage>
        <taxon>Eukaryota</taxon>
        <taxon>Viridiplantae</taxon>
        <taxon>Streptophyta</taxon>
        <taxon>Embryophyta</taxon>
        <taxon>Tracheophyta</taxon>
        <taxon>Spermatophyta</taxon>
        <taxon>Magnoliopsida</taxon>
        <taxon>Liliopsida</taxon>
        <taxon>Poales</taxon>
        <taxon>Poaceae</taxon>
        <taxon>BOP clade</taxon>
        <taxon>Pooideae</taxon>
        <taxon>Triticodae</taxon>
        <taxon>Triticeae</taxon>
        <taxon>Triticinae</taxon>
        <taxon>Aegilops</taxon>
    </lineage>
</organism>
<dbReference type="InterPro" id="IPR027417">
    <property type="entry name" value="P-loop_NTPase"/>
</dbReference>
<name>M8B0F3_AEGTA</name>
<dbReference type="SUPFAM" id="SSF52540">
    <property type="entry name" value="P-loop containing nucleoside triphosphate hydrolases"/>
    <property type="match status" value="1"/>
</dbReference>
<dbReference type="PANTHER" id="PTHR33377">
    <property type="entry name" value="OS10G0134700 PROTEIN-RELATED"/>
    <property type="match status" value="1"/>
</dbReference>
<evidence type="ECO:0000313" key="1">
    <source>
        <dbReference type="EnsemblPlants" id="EMT10222"/>
    </source>
</evidence>
<protein>
    <submittedName>
        <fullName evidence="1">Uncharacterized protein</fullName>
    </submittedName>
</protein>
<dbReference type="PANTHER" id="PTHR33377:SF108">
    <property type="entry name" value="RX N-TERMINAL DOMAIN-CONTAINING PROTEIN"/>
    <property type="match status" value="1"/>
</dbReference>
<accession>M8B0F3</accession>
<reference evidence="1" key="1">
    <citation type="submission" date="2015-06" db="UniProtKB">
        <authorList>
            <consortium name="EnsemblPlants"/>
        </authorList>
    </citation>
    <scope>IDENTIFICATION</scope>
</reference>